<dbReference type="InterPro" id="IPR001841">
    <property type="entry name" value="Znf_RING"/>
</dbReference>
<dbReference type="Gene3D" id="3.30.40.10">
    <property type="entry name" value="Zinc/RING finger domain, C3HC4 (zinc finger)"/>
    <property type="match status" value="1"/>
</dbReference>
<dbReference type="InterPro" id="IPR051657">
    <property type="entry name" value="RNF168/RNF169_E3_ubiq-ligase"/>
</dbReference>
<evidence type="ECO:0000313" key="14">
    <source>
        <dbReference type="Proteomes" id="UP001266305"/>
    </source>
</evidence>
<sequence>MEIPLVSTVDSWTPTDLTQLPAVLPQRCGSVMACGQFVNKLQEEVICSICLDVLEKPATIDCGHNFCLKCITQNGEASCEFFKCPLCKTSGRKNTMMSN</sequence>
<evidence type="ECO:0000256" key="8">
    <source>
        <dbReference type="ARBA" id="ARBA00022786"/>
    </source>
</evidence>
<reference evidence="13 14" key="1">
    <citation type="submission" date="2023-05" db="EMBL/GenBank/DDBJ databases">
        <title>B98-5 Cell Line De Novo Hybrid Assembly: An Optical Mapping Approach.</title>
        <authorList>
            <person name="Kananen K."/>
            <person name="Auerbach J.A."/>
            <person name="Kautto E."/>
            <person name="Blachly J.S."/>
        </authorList>
    </citation>
    <scope>NUCLEOTIDE SEQUENCE [LARGE SCALE GENOMIC DNA]</scope>
    <source>
        <strain evidence="13">B95-8</strain>
        <tissue evidence="13">Cell line</tissue>
    </source>
</reference>
<evidence type="ECO:0000256" key="7">
    <source>
        <dbReference type="ARBA" id="ARBA00022771"/>
    </source>
</evidence>
<evidence type="ECO:0000256" key="9">
    <source>
        <dbReference type="ARBA" id="ARBA00022833"/>
    </source>
</evidence>
<proteinExistence type="predicted"/>
<protein>
    <recommendedName>
        <fullName evidence="3">RING-type E3 ubiquitin transferase</fullName>
        <ecNumber evidence="3">2.3.2.27</ecNumber>
    </recommendedName>
</protein>
<dbReference type="InterPro" id="IPR013083">
    <property type="entry name" value="Znf_RING/FYVE/PHD"/>
</dbReference>
<dbReference type="PANTHER" id="PTHR23328:SF0">
    <property type="entry name" value="RING-TYPE DOMAIN-CONTAINING PROTEIN"/>
    <property type="match status" value="1"/>
</dbReference>
<dbReference type="SMART" id="SM00184">
    <property type="entry name" value="RING"/>
    <property type="match status" value="1"/>
</dbReference>
<keyword evidence="6" id="KW-0227">DNA damage</keyword>
<comment type="caution">
    <text evidence="13">The sequence shown here is derived from an EMBL/GenBank/DDBJ whole genome shotgun (WGS) entry which is preliminary data.</text>
</comment>
<name>A0ABQ9VVV4_SAGOE</name>
<organism evidence="13 14">
    <name type="scientific">Saguinus oedipus</name>
    <name type="common">Cotton-top tamarin</name>
    <name type="synonym">Oedipomidas oedipus</name>
    <dbReference type="NCBI Taxonomy" id="9490"/>
    <lineage>
        <taxon>Eukaryota</taxon>
        <taxon>Metazoa</taxon>
        <taxon>Chordata</taxon>
        <taxon>Craniata</taxon>
        <taxon>Vertebrata</taxon>
        <taxon>Euteleostomi</taxon>
        <taxon>Mammalia</taxon>
        <taxon>Eutheria</taxon>
        <taxon>Euarchontoglires</taxon>
        <taxon>Primates</taxon>
        <taxon>Haplorrhini</taxon>
        <taxon>Platyrrhini</taxon>
        <taxon>Cebidae</taxon>
        <taxon>Callitrichinae</taxon>
        <taxon>Saguinus</taxon>
    </lineage>
</organism>
<keyword evidence="9" id="KW-0862">Zinc</keyword>
<accession>A0ABQ9VVV4</accession>
<evidence type="ECO:0000256" key="3">
    <source>
        <dbReference type="ARBA" id="ARBA00012483"/>
    </source>
</evidence>
<keyword evidence="5" id="KW-0479">Metal-binding</keyword>
<dbReference type="EC" id="2.3.2.27" evidence="3"/>
<evidence type="ECO:0000259" key="12">
    <source>
        <dbReference type="PROSITE" id="PS50089"/>
    </source>
</evidence>
<keyword evidence="7 11" id="KW-0863">Zinc-finger</keyword>
<evidence type="ECO:0000256" key="10">
    <source>
        <dbReference type="ARBA" id="ARBA00023242"/>
    </source>
</evidence>
<dbReference type="Proteomes" id="UP001266305">
    <property type="component" value="Unassembled WGS sequence"/>
</dbReference>
<dbReference type="EMBL" id="JASSZA010000004">
    <property type="protein sequence ID" value="KAK2113320.1"/>
    <property type="molecule type" value="Genomic_DNA"/>
</dbReference>
<keyword evidence="14" id="KW-1185">Reference proteome</keyword>
<comment type="subcellular location">
    <subcellularLocation>
        <location evidence="2">Nucleus</location>
    </subcellularLocation>
</comment>
<dbReference type="Pfam" id="PF15227">
    <property type="entry name" value="zf-C3HC4_4"/>
    <property type="match status" value="1"/>
</dbReference>
<keyword evidence="8" id="KW-0833">Ubl conjugation pathway</keyword>
<gene>
    <name evidence="13" type="primary">TRIM31</name>
    <name evidence="13" type="ORF">P7K49_007586</name>
</gene>
<keyword evidence="4" id="KW-0808">Transferase</keyword>
<evidence type="ECO:0000256" key="11">
    <source>
        <dbReference type="PROSITE-ProRule" id="PRU00175"/>
    </source>
</evidence>
<evidence type="ECO:0000256" key="6">
    <source>
        <dbReference type="ARBA" id="ARBA00022763"/>
    </source>
</evidence>
<dbReference type="PROSITE" id="PS00518">
    <property type="entry name" value="ZF_RING_1"/>
    <property type="match status" value="1"/>
</dbReference>
<keyword evidence="10" id="KW-0539">Nucleus</keyword>
<dbReference type="InterPro" id="IPR017907">
    <property type="entry name" value="Znf_RING_CS"/>
</dbReference>
<feature type="domain" description="RING-type" evidence="12">
    <location>
        <begin position="47"/>
        <end position="88"/>
    </location>
</feature>
<evidence type="ECO:0000313" key="13">
    <source>
        <dbReference type="EMBL" id="KAK2113320.1"/>
    </source>
</evidence>
<evidence type="ECO:0000256" key="2">
    <source>
        <dbReference type="ARBA" id="ARBA00004123"/>
    </source>
</evidence>
<dbReference type="PROSITE" id="PS50089">
    <property type="entry name" value="ZF_RING_2"/>
    <property type="match status" value="1"/>
</dbReference>
<evidence type="ECO:0000256" key="4">
    <source>
        <dbReference type="ARBA" id="ARBA00022679"/>
    </source>
</evidence>
<evidence type="ECO:0000256" key="1">
    <source>
        <dbReference type="ARBA" id="ARBA00000900"/>
    </source>
</evidence>
<dbReference type="SUPFAM" id="SSF57850">
    <property type="entry name" value="RING/U-box"/>
    <property type="match status" value="1"/>
</dbReference>
<comment type="catalytic activity">
    <reaction evidence="1">
        <text>S-ubiquitinyl-[E2 ubiquitin-conjugating enzyme]-L-cysteine + [acceptor protein]-L-lysine = [E2 ubiquitin-conjugating enzyme]-L-cysteine + N(6)-ubiquitinyl-[acceptor protein]-L-lysine.</text>
        <dbReference type="EC" id="2.3.2.27"/>
    </reaction>
</comment>
<evidence type="ECO:0000256" key="5">
    <source>
        <dbReference type="ARBA" id="ARBA00022723"/>
    </source>
</evidence>
<dbReference type="PANTHER" id="PTHR23328">
    <property type="entry name" value="RING-TYPE DOMAIN-CONTAINING PROTEIN"/>
    <property type="match status" value="1"/>
</dbReference>